<dbReference type="CDD" id="cd04301">
    <property type="entry name" value="NAT_SF"/>
    <property type="match status" value="1"/>
</dbReference>
<comment type="caution">
    <text evidence="4">The sequence shown here is derived from an EMBL/GenBank/DDBJ whole genome shotgun (WGS) entry which is preliminary data.</text>
</comment>
<dbReference type="SUPFAM" id="SSF55729">
    <property type="entry name" value="Acyl-CoA N-acyltransferases (Nat)"/>
    <property type="match status" value="1"/>
</dbReference>
<proteinExistence type="predicted"/>
<protein>
    <submittedName>
        <fullName evidence="4">Ribosomal protein S18 acetylase RimI-like enzyme</fullName>
    </submittedName>
</protein>
<accession>A0A2T5BF90</accession>
<dbReference type="InterPro" id="IPR050832">
    <property type="entry name" value="Bact_Acetyltransf"/>
</dbReference>
<keyword evidence="4" id="KW-0689">Ribosomal protein</keyword>
<dbReference type="OrthoDB" id="9789603at2"/>
<evidence type="ECO:0000256" key="2">
    <source>
        <dbReference type="ARBA" id="ARBA00023315"/>
    </source>
</evidence>
<sequence length="152" mass="16445">MDSIQFRKAEVRDLAAIIALLADDPLGAQREQVSGSPAAAYEAAFAAIDADPNQLLAVAVDGEEIVGTLQLTFIPGLSRRGAWRGQIEAVRVARARRGEGLGHRLFEWAIADCRARGCGLVQLTTDKARPDAHRFYEDLGFVASHVGYKLSL</sequence>
<name>A0A2T5BF90_MYCDI</name>
<keyword evidence="5" id="KW-1185">Reference proteome</keyword>
<reference evidence="4 5" key="1">
    <citation type="submission" date="2018-04" db="EMBL/GenBank/DDBJ databases">
        <title>Genomic Encyclopedia of Type Strains, Phase IV (KMG-IV): sequencing the most valuable type-strain genomes for metagenomic binning, comparative biology and taxonomic classification.</title>
        <authorList>
            <person name="Goeker M."/>
        </authorList>
    </citation>
    <scope>NUCLEOTIDE SEQUENCE [LARGE SCALE GENOMIC DNA]</scope>
    <source>
        <strain evidence="4 5">DSM 7138</strain>
    </source>
</reference>
<evidence type="ECO:0000259" key="3">
    <source>
        <dbReference type="PROSITE" id="PS51186"/>
    </source>
</evidence>
<dbReference type="PANTHER" id="PTHR43877">
    <property type="entry name" value="AMINOALKYLPHOSPHONATE N-ACETYLTRANSFERASE-RELATED-RELATED"/>
    <property type="match status" value="1"/>
</dbReference>
<feature type="domain" description="N-acetyltransferase" evidence="3">
    <location>
        <begin position="4"/>
        <end position="152"/>
    </location>
</feature>
<organism evidence="4 5">
    <name type="scientific">Mycoplana dimorpha</name>
    <dbReference type="NCBI Taxonomy" id="28320"/>
    <lineage>
        <taxon>Bacteria</taxon>
        <taxon>Pseudomonadati</taxon>
        <taxon>Pseudomonadota</taxon>
        <taxon>Alphaproteobacteria</taxon>
        <taxon>Hyphomicrobiales</taxon>
        <taxon>Rhizobiaceae</taxon>
        <taxon>Mycoplana</taxon>
    </lineage>
</organism>
<keyword evidence="4" id="KW-0687">Ribonucleoprotein</keyword>
<dbReference type="GO" id="GO:0016747">
    <property type="term" value="F:acyltransferase activity, transferring groups other than amino-acyl groups"/>
    <property type="evidence" value="ECO:0007669"/>
    <property type="project" value="InterPro"/>
</dbReference>
<dbReference type="GO" id="GO:0005840">
    <property type="term" value="C:ribosome"/>
    <property type="evidence" value="ECO:0007669"/>
    <property type="project" value="UniProtKB-KW"/>
</dbReference>
<keyword evidence="2" id="KW-0012">Acyltransferase</keyword>
<dbReference type="PANTHER" id="PTHR43877:SF2">
    <property type="entry name" value="AMINOALKYLPHOSPHONATE N-ACETYLTRANSFERASE-RELATED"/>
    <property type="match status" value="1"/>
</dbReference>
<dbReference type="Gene3D" id="3.40.630.30">
    <property type="match status" value="1"/>
</dbReference>
<gene>
    <name evidence="4" type="ORF">C7449_102495</name>
</gene>
<evidence type="ECO:0000313" key="5">
    <source>
        <dbReference type="Proteomes" id="UP000241247"/>
    </source>
</evidence>
<dbReference type="InterPro" id="IPR000182">
    <property type="entry name" value="GNAT_dom"/>
</dbReference>
<keyword evidence="1" id="KW-0808">Transferase</keyword>
<dbReference type="Proteomes" id="UP000241247">
    <property type="component" value="Unassembled WGS sequence"/>
</dbReference>
<dbReference type="RefSeq" id="WP_108001875.1">
    <property type="nucleotide sequence ID" value="NZ_JBHEEX010000001.1"/>
</dbReference>
<evidence type="ECO:0000313" key="4">
    <source>
        <dbReference type="EMBL" id="PTM97618.1"/>
    </source>
</evidence>
<dbReference type="Pfam" id="PF00583">
    <property type="entry name" value="Acetyltransf_1"/>
    <property type="match status" value="1"/>
</dbReference>
<dbReference type="PROSITE" id="PS51186">
    <property type="entry name" value="GNAT"/>
    <property type="match status" value="1"/>
</dbReference>
<evidence type="ECO:0000256" key="1">
    <source>
        <dbReference type="ARBA" id="ARBA00022679"/>
    </source>
</evidence>
<dbReference type="EMBL" id="PZZZ01000002">
    <property type="protein sequence ID" value="PTM97618.1"/>
    <property type="molecule type" value="Genomic_DNA"/>
</dbReference>
<dbReference type="AlphaFoldDB" id="A0A2T5BF90"/>
<dbReference type="InterPro" id="IPR016181">
    <property type="entry name" value="Acyl_CoA_acyltransferase"/>
</dbReference>